<name>A0A9N9K1W7_9GLOM</name>
<keyword evidence="2" id="KW-1185">Reference proteome</keyword>
<proteinExistence type="predicted"/>
<organism evidence="1 2">
    <name type="scientific">Racocetra fulgida</name>
    <dbReference type="NCBI Taxonomy" id="60492"/>
    <lineage>
        <taxon>Eukaryota</taxon>
        <taxon>Fungi</taxon>
        <taxon>Fungi incertae sedis</taxon>
        <taxon>Mucoromycota</taxon>
        <taxon>Glomeromycotina</taxon>
        <taxon>Glomeromycetes</taxon>
        <taxon>Diversisporales</taxon>
        <taxon>Gigasporaceae</taxon>
        <taxon>Racocetra</taxon>
    </lineage>
</organism>
<sequence length="45" mass="4904">DTLHIDRSPDDRNMLNVVSDPYSYHILVVDPNGNAVEGITVGTPP</sequence>
<feature type="non-terminal residue" evidence="1">
    <location>
        <position position="1"/>
    </location>
</feature>
<feature type="non-terminal residue" evidence="1">
    <location>
        <position position="45"/>
    </location>
</feature>
<dbReference type="Proteomes" id="UP000789396">
    <property type="component" value="Unassembled WGS sequence"/>
</dbReference>
<accession>A0A9N9K1W7</accession>
<gene>
    <name evidence="1" type="ORF">RFULGI_LOCUS18284</name>
</gene>
<evidence type="ECO:0000313" key="2">
    <source>
        <dbReference type="Proteomes" id="UP000789396"/>
    </source>
</evidence>
<dbReference type="EMBL" id="CAJVPZ010078785">
    <property type="protein sequence ID" value="CAG8806476.1"/>
    <property type="molecule type" value="Genomic_DNA"/>
</dbReference>
<comment type="caution">
    <text evidence="1">The sequence shown here is derived from an EMBL/GenBank/DDBJ whole genome shotgun (WGS) entry which is preliminary data.</text>
</comment>
<dbReference type="AlphaFoldDB" id="A0A9N9K1W7"/>
<reference evidence="1" key="1">
    <citation type="submission" date="2021-06" db="EMBL/GenBank/DDBJ databases">
        <authorList>
            <person name="Kallberg Y."/>
            <person name="Tangrot J."/>
            <person name="Rosling A."/>
        </authorList>
    </citation>
    <scope>NUCLEOTIDE SEQUENCE</scope>
    <source>
        <strain evidence="1">IN212</strain>
    </source>
</reference>
<evidence type="ECO:0000313" key="1">
    <source>
        <dbReference type="EMBL" id="CAG8806476.1"/>
    </source>
</evidence>
<protein>
    <submittedName>
        <fullName evidence="1">4129_t:CDS:1</fullName>
    </submittedName>
</protein>